<keyword evidence="4 5" id="KW-0472">Membrane</keyword>
<keyword evidence="3 5" id="KW-1133">Transmembrane helix</keyword>
<comment type="subcellular location">
    <subcellularLocation>
        <location evidence="1">Membrane</location>
        <topology evidence="1">Multi-pass membrane protein</topology>
    </subcellularLocation>
</comment>
<dbReference type="PANTHER" id="PTHR23501:SF5">
    <property type="entry name" value="TRANSPORT PROTEIN"/>
    <property type="match status" value="1"/>
</dbReference>
<feature type="transmembrane region" description="Helical" evidence="5">
    <location>
        <begin position="489"/>
        <end position="506"/>
    </location>
</feature>
<keyword evidence="7" id="KW-1185">Reference proteome</keyword>
<dbReference type="Gene3D" id="1.20.1250.20">
    <property type="entry name" value="MFS general substrate transporter like domains"/>
    <property type="match status" value="1"/>
</dbReference>
<feature type="transmembrane region" description="Helical" evidence="5">
    <location>
        <begin position="169"/>
        <end position="190"/>
    </location>
</feature>
<dbReference type="GO" id="GO:0022857">
    <property type="term" value="F:transmembrane transporter activity"/>
    <property type="evidence" value="ECO:0007669"/>
    <property type="project" value="TreeGrafter"/>
</dbReference>
<feature type="transmembrane region" description="Helical" evidence="5">
    <location>
        <begin position="312"/>
        <end position="331"/>
    </location>
</feature>
<proteinExistence type="predicted"/>
<reference evidence="7" key="1">
    <citation type="submission" date="2018-02" db="EMBL/GenBank/DDBJ databases">
        <title>Genome sequencing of Solimonas sp. HR-BB.</title>
        <authorList>
            <person name="Lee Y."/>
            <person name="Jeon C.O."/>
        </authorList>
    </citation>
    <scope>NUCLEOTIDE SEQUENCE [LARGE SCALE GENOMIC DNA]</scope>
    <source>
        <strain evidence="7">HR-U</strain>
    </source>
</reference>
<dbReference type="RefSeq" id="WP_104715654.1">
    <property type="nucleotide sequence ID" value="NZ_PTRA01000006.1"/>
</dbReference>
<sequence>MKSPFNAWLPKALIPLGVLILLVPTLALSGVYPANSADLVGGLGTLSEYVMMANYASTIGMLCSYPLLLKVKGYWNSRTVLLLSYGATLVLSVLCAETTYPEVMVGASFLIGFFKMFAMIELIIPIMFMISSVGDRARFYAFFYPLSIGIGQGSAYVTAAISYTYGWSYVYYVMVLATLVCLILTLLLYHNDPLEKRAPIQSIDGLSVVLLFSSLMLLNYVLCFAKYENWGESLTLQGASFGFLLTLIGFIGRQNYLTHPFLDLSVMKSKNVRLALFLILVMGIFFASSSLQSAITTGILRYDALTSAKLNLWMLPGVLLGGIVCLVWFKYQGGFKGIILLGFAAFTLYHLLLYFTVSPDMGLHDFYIPLVFKGLGLLLLYVGLGLYLANKMTMVGMINSGALMILFRSFVGPALFSAVYAFGLYQGQQQHLVNLAGKMDALDPLVTSRYLAARQSGTSLGPEAAQMMGARALLGSVQMQAVLLTVKEWMGYIVLAGFASMAFVSLRSFQPVNKRKLVNLRRRWRRLEPIPYPIP</sequence>
<keyword evidence="2 5" id="KW-0812">Transmembrane</keyword>
<evidence type="ECO:0000256" key="3">
    <source>
        <dbReference type="ARBA" id="ARBA00022989"/>
    </source>
</evidence>
<protein>
    <recommendedName>
        <fullName evidence="8">MFS transporter</fullName>
    </recommendedName>
</protein>
<feature type="transmembrane region" description="Helical" evidence="5">
    <location>
        <begin position="80"/>
        <end position="100"/>
    </location>
</feature>
<feature type="transmembrane region" description="Helical" evidence="5">
    <location>
        <begin position="202"/>
        <end position="222"/>
    </location>
</feature>
<evidence type="ECO:0000256" key="5">
    <source>
        <dbReference type="SAM" id="Phobius"/>
    </source>
</evidence>
<feature type="transmembrane region" description="Helical" evidence="5">
    <location>
        <begin position="401"/>
        <end position="425"/>
    </location>
</feature>
<dbReference type="InterPro" id="IPR036259">
    <property type="entry name" value="MFS_trans_sf"/>
</dbReference>
<comment type="caution">
    <text evidence="6">The sequence shown here is derived from an EMBL/GenBank/DDBJ whole genome shotgun (WGS) entry which is preliminary data.</text>
</comment>
<dbReference type="GO" id="GO:0005886">
    <property type="term" value="C:plasma membrane"/>
    <property type="evidence" value="ECO:0007669"/>
    <property type="project" value="TreeGrafter"/>
</dbReference>
<dbReference type="EMBL" id="PTRA01000006">
    <property type="protein sequence ID" value="PQA54531.1"/>
    <property type="molecule type" value="Genomic_DNA"/>
</dbReference>
<dbReference type="OrthoDB" id="1404010at2"/>
<feature type="transmembrane region" description="Helical" evidence="5">
    <location>
        <begin position="367"/>
        <end position="389"/>
    </location>
</feature>
<dbReference type="PANTHER" id="PTHR23501">
    <property type="entry name" value="MAJOR FACILITATOR SUPERFAMILY"/>
    <property type="match status" value="1"/>
</dbReference>
<feature type="transmembrane region" description="Helical" evidence="5">
    <location>
        <begin position="106"/>
        <end position="130"/>
    </location>
</feature>
<evidence type="ECO:0008006" key="8">
    <source>
        <dbReference type="Google" id="ProtNLM"/>
    </source>
</evidence>
<feature type="transmembrane region" description="Helical" evidence="5">
    <location>
        <begin position="49"/>
        <end position="68"/>
    </location>
</feature>
<feature type="transmembrane region" description="Helical" evidence="5">
    <location>
        <begin position="234"/>
        <end position="253"/>
    </location>
</feature>
<feature type="transmembrane region" description="Helical" evidence="5">
    <location>
        <begin position="142"/>
        <end position="163"/>
    </location>
</feature>
<evidence type="ECO:0000313" key="6">
    <source>
        <dbReference type="EMBL" id="PQA54531.1"/>
    </source>
</evidence>
<evidence type="ECO:0000256" key="1">
    <source>
        <dbReference type="ARBA" id="ARBA00004141"/>
    </source>
</evidence>
<gene>
    <name evidence="6" type="ORF">C5O19_22560</name>
</gene>
<evidence type="ECO:0000256" key="2">
    <source>
        <dbReference type="ARBA" id="ARBA00022692"/>
    </source>
</evidence>
<dbReference type="SUPFAM" id="SSF103473">
    <property type="entry name" value="MFS general substrate transporter"/>
    <property type="match status" value="1"/>
</dbReference>
<feature type="transmembrane region" description="Helical" evidence="5">
    <location>
        <begin position="274"/>
        <end position="300"/>
    </location>
</feature>
<feature type="transmembrane region" description="Helical" evidence="5">
    <location>
        <begin position="338"/>
        <end position="355"/>
    </location>
</feature>
<organism evidence="6 7">
    <name type="scientific">Siphonobacter curvatus</name>
    <dbReference type="NCBI Taxonomy" id="2094562"/>
    <lineage>
        <taxon>Bacteria</taxon>
        <taxon>Pseudomonadati</taxon>
        <taxon>Bacteroidota</taxon>
        <taxon>Cytophagia</taxon>
        <taxon>Cytophagales</taxon>
        <taxon>Cytophagaceae</taxon>
        <taxon>Siphonobacter</taxon>
    </lineage>
</organism>
<accession>A0A2S7IGN9</accession>
<dbReference type="AlphaFoldDB" id="A0A2S7IGN9"/>
<evidence type="ECO:0000313" key="7">
    <source>
        <dbReference type="Proteomes" id="UP000239590"/>
    </source>
</evidence>
<dbReference type="Proteomes" id="UP000239590">
    <property type="component" value="Unassembled WGS sequence"/>
</dbReference>
<name>A0A2S7IGN9_9BACT</name>
<evidence type="ECO:0000256" key="4">
    <source>
        <dbReference type="ARBA" id="ARBA00023136"/>
    </source>
</evidence>